<keyword evidence="1" id="KW-0224">Dipeptidase</keyword>
<keyword evidence="1" id="KW-0645">Protease</keyword>
<keyword evidence="1" id="KW-0378">Hydrolase</keyword>
<name>A0A645G9S7_9ZZZZ</name>
<dbReference type="Gene3D" id="3.40.630.10">
    <property type="entry name" value="Zn peptidases"/>
    <property type="match status" value="1"/>
</dbReference>
<proteinExistence type="predicted"/>
<dbReference type="PRINTS" id="PR00934">
    <property type="entry name" value="XHISDIPTASE"/>
</dbReference>
<comment type="caution">
    <text evidence="1">The sequence shown here is derived from an EMBL/GenBank/DDBJ whole genome shotgun (WGS) entry which is preliminary data.</text>
</comment>
<evidence type="ECO:0000313" key="1">
    <source>
        <dbReference type="EMBL" id="MPN20824.1"/>
    </source>
</evidence>
<sequence>MAQKIKAELAATDPGFCFEAGETTLPEQTLSTADSAALWQFLFLLPDGMRQMSREMPGLVHCSSNIGILTMSPEQIYLCDCVRSAEDSLGENLAAELLCLAGLLGFTAKRGISFSGWKYDPSSQLRALCMQVYKDMFGREMELQATHGGLECGEFKGKFPDMDIMTVAPTCDGAHTPEEYVDLASFARTYDYLFEVFRALCNQKG</sequence>
<gene>
    <name evidence="1" type="primary">pepD_39</name>
    <name evidence="1" type="ORF">SDC9_168203</name>
</gene>
<dbReference type="EMBL" id="VSSQ01068679">
    <property type="protein sequence ID" value="MPN20824.1"/>
    <property type="molecule type" value="Genomic_DNA"/>
</dbReference>
<dbReference type="InterPro" id="IPR002933">
    <property type="entry name" value="Peptidase_M20"/>
</dbReference>
<dbReference type="PANTHER" id="PTHR43501:SF1">
    <property type="entry name" value="CYTOSOL NON-SPECIFIC DIPEPTIDASE"/>
    <property type="match status" value="1"/>
</dbReference>
<accession>A0A645G9S7</accession>
<reference evidence="1" key="1">
    <citation type="submission" date="2019-08" db="EMBL/GenBank/DDBJ databases">
        <authorList>
            <person name="Kucharzyk K."/>
            <person name="Murdoch R.W."/>
            <person name="Higgins S."/>
            <person name="Loffler F."/>
        </authorList>
    </citation>
    <scope>NUCLEOTIDE SEQUENCE</scope>
</reference>
<dbReference type="FunFam" id="3.40.630.10:FF:000018">
    <property type="entry name" value="Aminoacyl-histidine dipeptidase PepD"/>
    <property type="match status" value="1"/>
</dbReference>
<dbReference type="EC" id="3.4.13.18" evidence="1"/>
<organism evidence="1">
    <name type="scientific">bioreactor metagenome</name>
    <dbReference type="NCBI Taxonomy" id="1076179"/>
    <lineage>
        <taxon>unclassified sequences</taxon>
        <taxon>metagenomes</taxon>
        <taxon>ecological metagenomes</taxon>
    </lineage>
</organism>
<dbReference type="InterPro" id="IPR001160">
    <property type="entry name" value="Peptidase_M20C"/>
</dbReference>
<dbReference type="GO" id="GO:0005829">
    <property type="term" value="C:cytosol"/>
    <property type="evidence" value="ECO:0007669"/>
    <property type="project" value="TreeGrafter"/>
</dbReference>
<protein>
    <submittedName>
        <fullName evidence="1">Cytosol non-specific dipeptidase</fullName>
        <ecNumber evidence="1">3.4.13.18</ecNumber>
    </submittedName>
</protein>
<dbReference type="GO" id="GO:0006508">
    <property type="term" value="P:proteolysis"/>
    <property type="evidence" value="ECO:0007669"/>
    <property type="project" value="InterPro"/>
</dbReference>
<dbReference type="GO" id="GO:0070573">
    <property type="term" value="F:metallodipeptidase activity"/>
    <property type="evidence" value="ECO:0007669"/>
    <property type="project" value="TreeGrafter"/>
</dbReference>
<dbReference type="SUPFAM" id="SSF53187">
    <property type="entry name" value="Zn-dependent exopeptidases"/>
    <property type="match status" value="1"/>
</dbReference>
<dbReference type="Pfam" id="PF01546">
    <property type="entry name" value="Peptidase_M20"/>
    <property type="match status" value="1"/>
</dbReference>
<dbReference type="PANTHER" id="PTHR43501">
    <property type="entry name" value="CYTOSOL NON-SPECIFIC DIPEPTIDASE"/>
    <property type="match status" value="1"/>
</dbReference>
<dbReference type="AlphaFoldDB" id="A0A645G9S7"/>